<evidence type="ECO:0000256" key="6">
    <source>
        <dbReference type="ARBA" id="ARBA00022741"/>
    </source>
</evidence>
<dbReference type="AlphaFoldDB" id="A0AAI8W1D5"/>
<protein>
    <recommendedName>
        <fullName evidence="4">Phosphoribosylaminoimidazole-succinocarboxamide synthase</fullName>
        <ecNumber evidence="3">6.3.2.6</ecNumber>
    </recommendedName>
    <alternativeName>
        <fullName evidence="9">SAICAR synthetase</fullName>
    </alternativeName>
</protein>
<evidence type="ECO:0000256" key="7">
    <source>
        <dbReference type="ARBA" id="ARBA00022755"/>
    </source>
</evidence>
<evidence type="ECO:0000256" key="4">
    <source>
        <dbReference type="ARBA" id="ARBA00016460"/>
    </source>
</evidence>
<accession>A0AAI8W1D5</accession>
<dbReference type="InterPro" id="IPR028923">
    <property type="entry name" value="SAICAR_synt/ADE2_N"/>
</dbReference>
<dbReference type="HAMAP" id="MF_00137">
    <property type="entry name" value="SAICAR_synth"/>
    <property type="match status" value="1"/>
</dbReference>
<dbReference type="Proteomes" id="UP001296104">
    <property type="component" value="Unassembled WGS sequence"/>
</dbReference>
<evidence type="ECO:0000313" key="11">
    <source>
        <dbReference type="EMBL" id="CAK3777800.1"/>
    </source>
</evidence>
<dbReference type="PANTHER" id="PTHR43700">
    <property type="entry name" value="PHOSPHORIBOSYLAMINOIMIDAZOLE-SUCCINOCARBOXAMIDE SYNTHASE"/>
    <property type="match status" value="1"/>
</dbReference>
<dbReference type="FunFam" id="3.30.470.20:FF:000015">
    <property type="entry name" value="Phosphoribosylaminoimidazole-succinocarboxamide synthase"/>
    <property type="match status" value="1"/>
</dbReference>
<dbReference type="PROSITE" id="PS01058">
    <property type="entry name" value="SAICAR_SYNTHETASE_2"/>
    <property type="match status" value="1"/>
</dbReference>
<comment type="caution">
    <text evidence="11">The sequence shown here is derived from an EMBL/GenBank/DDBJ whole genome shotgun (WGS) entry which is preliminary data.</text>
</comment>
<keyword evidence="5" id="KW-0436">Ligase</keyword>
<dbReference type="GO" id="GO:0004639">
    <property type="term" value="F:phosphoribosylaminoimidazolesuccinocarboxamide synthase activity"/>
    <property type="evidence" value="ECO:0007669"/>
    <property type="project" value="UniProtKB-EC"/>
</dbReference>
<evidence type="ECO:0000256" key="3">
    <source>
        <dbReference type="ARBA" id="ARBA00012217"/>
    </source>
</evidence>
<evidence type="ECO:0000256" key="2">
    <source>
        <dbReference type="ARBA" id="ARBA00010190"/>
    </source>
</evidence>
<dbReference type="GO" id="GO:0005524">
    <property type="term" value="F:ATP binding"/>
    <property type="evidence" value="ECO:0007669"/>
    <property type="project" value="UniProtKB-KW"/>
</dbReference>
<dbReference type="InterPro" id="IPR001636">
    <property type="entry name" value="SAICAR_synth"/>
</dbReference>
<evidence type="ECO:0000256" key="8">
    <source>
        <dbReference type="ARBA" id="ARBA00022840"/>
    </source>
</evidence>
<keyword evidence="12" id="KW-1185">Reference proteome</keyword>
<keyword evidence="7" id="KW-0658">Purine biosynthesis</keyword>
<dbReference type="GO" id="GO:0006189">
    <property type="term" value="P:'de novo' IMP biosynthetic process"/>
    <property type="evidence" value="ECO:0007669"/>
    <property type="project" value="TreeGrafter"/>
</dbReference>
<evidence type="ECO:0000256" key="9">
    <source>
        <dbReference type="ARBA" id="ARBA00030409"/>
    </source>
</evidence>
<dbReference type="PANTHER" id="PTHR43700:SF1">
    <property type="entry name" value="PHOSPHORIBOSYLAMINOIMIDAZOLE-SUCCINOCARBOXAMIDE SYNTHASE"/>
    <property type="match status" value="1"/>
</dbReference>
<keyword evidence="6" id="KW-0547">Nucleotide-binding</keyword>
<dbReference type="EC" id="6.3.2.6" evidence="3"/>
<dbReference type="PROSITE" id="PS01057">
    <property type="entry name" value="SAICAR_SYNTHETASE_1"/>
    <property type="match status" value="1"/>
</dbReference>
<proteinExistence type="inferred from homology"/>
<evidence type="ECO:0000256" key="5">
    <source>
        <dbReference type="ARBA" id="ARBA00022598"/>
    </source>
</evidence>
<comment type="pathway">
    <text evidence="1">Purine metabolism; IMP biosynthesis via de novo pathway; 5-amino-1-(5-phospho-D-ribosyl)imidazole-4-carboxamide from 5-amino-1-(5-phospho-D-ribosyl)imidazole-4-carboxylate: step 1/2.</text>
</comment>
<evidence type="ECO:0000256" key="1">
    <source>
        <dbReference type="ARBA" id="ARBA00004672"/>
    </source>
</evidence>
<dbReference type="SUPFAM" id="SSF56104">
    <property type="entry name" value="SAICAR synthase-like"/>
    <property type="match status" value="1"/>
</dbReference>
<dbReference type="GO" id="GO:0005737">
    <property type="term" value="C:cytoplasm"/>
    <property type="evidence" value="ECO:0007669"/>
    <property type="project" value="TreeGrafter"/>
</dbReference>
<organism evidence="11 12">
    <name type="scientific">Lecanosticta acicola</name>
    <dbReference type="NCBI Taxonomy" id="111012"/>
    <lineage>
        <taxon>Eukaryota</taxon>
        <taxon>Fungi</taxon>
        <taxon>Dikarya</taxon>
        <taxon>Ascomycota</taxon>
        <taxon>Pezizomycotina</taxon>
        <taxon>Dothideomycetes</taxon>
        <taxon>Dothideomycetidae</taxon>
        <taxon>Mycosphaerellales</taxon>
        <taxon>Mycosphaerellaceae</taxon>
        <taxon>Lecanosticta</taxon>
    </lineage>
</organism>
<dbReference type="NCBIfam" id="TIGR00081">
    <property type="entry name" value="purC"/>
    <property type="match status" value="1"/>
</dbReference>
<dbReference type="Gene3D" id="3.30.200.20">
    <property type="entry name" value="Phosphorylase Kinase, domain 1"/>
    <property type="match status" value="1"/>
</dbReference>
<dbReference type="CDD" id="cd01414">
    <property type="entry name" value="SAICAR_synt_Sc"/>
    <property type="match status" value="1"/>
</dbReference>
<evidence type="ECO:0000259" key="10">
    <source>
        <dbReference type="Pfam" id="PF01259"/>
    </source>
</evidence>
<sequence>MVATERVITKVEIPNYRKIASGKVREIFEVDAGTLLFIATDRISAYDVVMENGVPGKGSLLTQMSCFWFRLIAEEFPNLKTHIFAMHLPSGLAPAVQAPLKERSMQVKRTPVIPLESIVRGYITGSAWSEYKAKGTVHGMPMPEGLRESQKLEQAIWTPSTKAEQGEHDENISKAQAVEIVGEEVAGKIEKISLELYEMARDFADARGIIIADTKFEFGLDPKTKDIVLIDEVLTPDSSRFWPKDQYEVGRSQSSYDKQYLRDWLTSSGLKGKPGVSMPEEVVKETASKYQEAYEKLTGKKWA</sequence>
<dbReference type="Gene3D" id="3.30.470.20">
    <property type="entry name" value="ATP-grasp fold, B domain"/>
    <property type="match status" value="1"/>
</dbReference>
<dbReference type="Pfam" id="PF01259">
    <property type="entry name" value="SAICAR_synt"/>
    <property type="match status" value="1"/>
</dbReference>
<dbReference type="NCBIfam" id="NF010568">
    <property type="entry name" value="PRK13961.1"/>
    <property type="match status" value="1"/>
</dbReference>
<dbReference type="EMBL" id="CAVMBE010000002">
    <property type="protein sequence ID" value="CAK3777800.1"/>
    <property type="molecule type" value="Genomic_DNA"/>
</dbReference>
<keyword evidence="8" id="KW-0067">ATP-binding</keyword>
<feature type="domain" description="SAICAR synthetase/ADE2 N-terminal" evidence="10">
    <location>
        <begin position="19"/>
        <end position="271"/>
    </location>
</feature>
<reference evidence="11" key="1">
    <citation type="submission" date="2023-11" db="EMBL/GenBank/DDBJ databases">
        <authorList>
            <person name="Alioto T."/>
            <person name="Alioto T."/>
            <person name="Gomez Garrido J."/>
        </authorList>
    </citation>
    <scope>NUCLEOTIDE SEQUENCE</scope>
</reference>
<gene>
    <name evidence="11" type="ORF">LECACI_7A000524</name>
</gene>
<comment type="similarity">
    <text evidence="2">Belongs to the SAICAR synthetase family.</text>
</comment>
<name>A0AAI8W1D5_9PEZI</name>
<dbReference type="InterPro" id="IPR018236">
    <property type="entry name" value="SAICAR_synthetase_CS"/>
</dbReference>
<evidence type="ECO:0000313" key="12">
    <source>
        <dbReference type="Proteomes" id="UP001296104"/>
    </source>
</evidence>